<keyword evidence="4" id="KW-0325">Glycoprotein</keyword>
<feature type="chain" id="PRO_5010693494" evidence="7">
    <location>
        <begin position="26"/>
        <end position="498"/>
    </location>
</feature>
<proteinExistence type="inferred from homology"/>
<comment type="similarity">
    <text evidence="1 6">Belongs to the glycosyl hydrolase 1 family.</text>
</comment>
<feature type="signal peptide" evidence="7">
    <location>
        <begin position="1"/>
        <end position="25"/>
    </location>
</feature>
<dbReference type="PANTHER" id="PTHR10353">
    <property type="entry name" value="GLYCOSYL HYDROLASE"/>
    <property type="match status" value="1"/>
</dbReference>
<evidence type="ECO:0000313" key="8">
    <source>
        <dbReference type="Proteomes" id="UP000192223"/>
    </source>
</evidence>
<evidence type="ECO:0000256" key="3">
    <source>
        <dbReference type="ARBA" id="ARBA00022801"/>
    </source>
</evidence>
<dbReference type="FunCoup" id="A0A1W4W7W8">
    <property type="interactions" value="3"/>
</dbReference>
<name>A0A1W4W7W8_AGRPL</name>
<dbReference type="OrthoDB" id="65569at2759"/>
<evidence type="ECO:0000256" key="2">
    <source>
        <dbReference type="ARBA" id="ARBA00011738"/>
    </source>
</evidence>
<evidence type="ECO:0000313" key="9">
    <source>
        <dbReference type="RefSeq" id="XP_018320181.1"/>
    </source>
</evidence>
<dbReference type="STRING" id="224129.A0A1W4W7W8"/>
<evidence type="ECO:0000256" key="5">
    <source>
        <dbReference type="ARBA" id="ARBA00023295"/>
    </source>
</evidence>
<gene>
    <name evidence="9" type="primary">LOC108733508</name>
</gene>
<dbReference type="InterPro" id="IPR033132">
    <property type="entry name" value="GH_1_N_CS"/>
</dbReference>
<evidence type="ECO:0000256" key="4">
    <source>
        <dbReference type="ARBA" id="ARBA00023180"/>
    </source>
</evidence>
<dbReference type="Gene3D" id="3.20.20.80">
    <property type="entry name" value="Glycosidases"/>
    <property type="match status" value="1"/>
</dbReference>
<dbReference type="KEGG" id="apln:108733508"/>
<dbReference type="Pfam" id="PF00232">
    <property type="entry name" value="Glyco_hydro_1"/>
    <property type="match status" value="1"/>
</dbReference>
<dbReference type="AlphaFoldDB" id="A0A1W4W7W8"/>
<evidence type="ECO:0000256" key="6">
    <source>
        <dbReference type="RuleBase" id="RU003690"/>
    </source>
</evidence>
<comment type="subunit">
    <text evidence="2">Homodimer.</text>
</comment>
<keyword evidence="8" id="KW-1185">Reference proteome</keyword>
<organism evidence="8 9">
    <name type="scientific">Agrilus planipennis</name>
    <name type="common">Emerald ash borer</name>
    <name type="synonym">Agrilus marcopoli</name>
    <dbReference type="NCBI Taxonomy" id="224129"/>
    <lineage>
        <taxon>Eukaryota</taxon>
        <taxon>Metazoa</taxon>
        <taxon>Ecdysozoa</taxon>
        <taxon>Arthropoda</taxon>
        <taxon>Hexapoda</taxon>
        <taxon>Insecta</taxon>
        <taxon>Pterygota</taxon>
        <taxon>Neoptera</taxon>
        <taxon>Endopterygota</taxon>
        <taxon>Coleoptera</taxon>
        <taxon>Polyphaga</taxon>
        <taxon>Elateriformia</taxon>
        <taxon>Buprestoidea</taxon>
        <taxon>Buprestidae</taxon>
        <taxon>Agrilinae</taxon>
        <taxon>Agrilus</taxon>
    </lineage>
</organism>
<dbReference type="SUPFAM" id="SSF51445">
    <property type="entry name" value="(Trans)glycosidases"/>
    <property type="match status" value="1"/>
</dbReference>
<dbReference type="FunFam" id="3.20.20.80:FF:000013">
    <property type="entry name" value="lactase-phlorizin hydrolase"/>
    <property type="match status" value="1"/>
</dbReference>
<dbReference type="PRINTS" id="PR00131">
    <property type="entry name" value="GLHYDRLASE1"/>
</dbReference>
<dbReference type="GO" id="GO:0008422">
    <property type="term" value="F:beta-glucosidase activity"/>
    <property type="evidence" value="ECO:0007669"/>
    <property type="project" value="TreeGrafter"/>
</dbReference>
<sequence>MGANSYTRMLLRIIILIGLIAYKECASNYTFSPDFLFGTATSAYQVEGAWNESGKGENIWDHMTHNTPEFIYDESNGDIMCDSYHKYEDDFALLNDLGVNFYRFSVSWSRIYPNGHPYNPNAAGIAYYNNLIDGLLAQNIIPMLTMYHWDLPQRLQELGGWTNPLIVQLFTEYARTLLENYSDRIKYWITINEPYQICNEAYGENGYAPALGMSGRADYLCGHNVLKAHAAVYHLFNNTYRTRNNATMGITLSSSWYEPGSSEEEEAAERTRQFKLGVYANPVFSENGDYPQVMKDYVGNQSAIQGFSRSRLPQFTSDEIEYIKGTSDFFGLNHYSTRLVRNSPPINNTVLFENDMQTELWIDPSWPMDVVRRDAIIPWGFRKLLAYIKNTYNNPIIYVTENGCADSGELEDYVRVSYYGSYLEALLEAINEDNVNVQGYAAWTLMDNFEWRYGLIYRYGIHSINFTDPDLRRTPKLSATFYKNVIANRAVGDYPSLS</sequence>
<dbReference type="InterPro" id="IPR017853">
    <property type="entry name" value="GH"/>
</dbReference>
<dbReference type="GO" id="GO:0005975">
    <property type="term" value="P:carbohydrate metabolic process"/>
    <property type="evidence" value="ECO:0007669"/>
    <property type="project" value="InterPro"/>
</dbReference>
<accession>A0A1W4W7W8</accession>
<keyword evidence="7" id="KW-0732">Signal</keyword>
<dbReference type="GeneID" id="108733508"/>
<evidence type="ECO:0000256" key="7">
    <source>
        <dbReference type="SAM" id="SignalP"/>
    </source>
</evidence>
<reference evidence="9" key="1">
    <citation type="submission" date="2025-08" db="UniProtKB">
        <authorList>
            <consortium name="RefSeq"/>
        </authorList>
    </citation>
    <scope>IDENTIFICATION</scope>
    <source>
        <tissue evidence="9">Entire body</tissue>
    </source>
</reference>
<keyword evidence="5" id="KW-0326">Glycosidase</keyword>
<dbReference type="RefSeq" id="XP_018320181.1">
    <property type="nucleotide sequence ID" value="XM_018464679.1"/>
</dbReference>
<dbReference type="InParanoid" id="A0A1W4W7W8"/>
<dbReference type="PANTHER" id="PTHR10353:SF36">
    <property type="entry name" value="LP05116P"/>
    <property type="match status" value="1"/>
</dbReference>
<dbReference type="PROSITE" id="PS00653">
    <property type="entry name" value="GLYCOSYL_HYDROL_F1_2"/>
    <property type="match status" value="1"/>
</dbReference>
<protein>
    <submittedName>
        <fullName evidence="9">Myrosinase 1-like</fullName>
    </submittedName>
</protein>
<evidence type="ECO:0000256" key="1">
    <source>
        <dbReference type="ARBA" id="ARBA00010838"/>
    </source>
</evidence>
<keyword evidence="3" id="KW-0378">Hydrolase</keyword>
<dbReference type="Proteomes" id="UP000192223">
    <property type="component" value="Unplaced"/>
</dbReference>
<dbReference type="InterPro" id="IPR001360">
    <property type="entry name" value="Glyco_hydro_1"/>
</dbReference>